<keyword evidence="13" id="KW-1185">Reference proteome</keyword>
<dbReference type="Pfam" id="PF18030">
    <property type="entry name" value="Rimk_N"/>
    <property type="match status" value="1"/>
</dbReference>
<dbReference type="Gene3D" id="3.30.1490.20">
    <property type="entry name" value="ATP-grasp fold, A domain"/>
    <property type="match status" value="1"/>
</dbReference>
<evidence type="ECO:0000313" key="12">
    <source>
        <dbReference type="EMBL" id="MFC3812208.1"/>
    </source>
</evidence>
<reference evidence="13" key="1">
    <citation type="journal article" date="2019" name="Int. J. Syst. Evol. Microbiol.">
        <title>The Global Catalogue of Microorganisms (GCM) 10K type strain sequencing project: providing services to taxonomists for standard genome sequencing and annotation.</title>
        <authorList>
            <consortium name="The Broad Institute Genomics Platform"/>
            <consortium name="The Broad Institute Genome Sequencing Center for Infectious Disease"/>
            <person name="Wu L."/>
            <person name="Ma J."/>
        </authorList>
    </citation>
    <scope>NUCLEOTIDE SEQUENCE [LARGE SCALE GENOMIC DNA]</scope>
    <source>
        <strain evidence="13">CECT 7956</strain>
    </source>
</reference>
<organism evidence="12 13">
    <name type="scientific">Lacihabitans lacunae</name>
    <dbReference type="NCBI Taxonomy" id="1028214"/>
    <lineage>
        <taxon>Bacteria</taxon>
        <taxon>Pseudomonadati</taxon>
        <taxon>Bacteroidota</taxon>
        <taxon>Cytophagia</taxon>
        <taxon>Cytophagales</taxon>
        <taxon>Leadbetterellaceae</taxon>
        <taxon>Lacihabitans</taxon>
    </lineage>
</organism>
<dbReference type="InterPro" id="IPR011761">
    <property type="entry name" value="ATP-grasp"/>
</dbReference>
<evidence type="ECO:0000256" key="1">
    <source>
        <dbReference type="ARBA" id="ARBA00001936"/>
    </source>
</evidence>
<dbReference type="SUPFAM" id="SSF56059">
    <property type="entry name" value="Glutathione synthetase ATP-binding domain-like"/>
    <property type="match status" value="1"/>
</dbReference>
<dbReference type="PROSITE" id="PS50975">
    <property type="entry name" value="ATP_GRASP"/>
    <property type="match status" value="1"/>
</dbReference>
<proteinExistence type="predicted"/>
<keyword evidence="9" id="KW-0464">Manganese</keyword>
<gene>
    <name evidence="12" type="ORF">ACFOOI_16220</name>
</gene>
<dbReference type="InterPro" id="IPR013815">
    <property type="entry name" value="ATP_grasp_subdomain_1"/>
</dbReference>
<feature type="domain" description="ATP-grasp" evidence="11">
    <location>
        <begin position="111"/>
        <end position="295"/>
    </location>
</feature>
<dbReference type="PANTHER" id="PTHR21621:SF2">
    <property type="entry name" value="COENZYME GAMMA-F420-2:ALPHA-L-GLUTAMATE LIGASE"/>
    <property type="match status" value="1"/>
</dbReference>
<dbReference type="Gene3D" id="3.40.50.20">
    <property type="match status" value="1"/>
</dbReference>
<dbReference type="Pfam" id="PF08443">
    <property type="entry name" value="RimK"/>
    <property type="match status" value="1"/>
</dbReference>
<evidence type="ECO:0000256" key="2">
    <source>
        <dbReference type="ARBA" id="ARBA00001946"/>
    </source>
</evidence>
<keyword evidence="5 10" id="KW-0547">Nucleotide-binding</keyword>
<evidence type="ECO:0000256" key="5">
    <source>
        <dbReference type="ARBA" id="ARBA00022741"/>
    </source>
</evidence>
<comment type="cofactor">
    <cofactor evidence="1">
        <name>Mn(2+)</name>
        <dbReference type="ChEBI" id="CHEBI:29035"/>
    </cofactor>
</comment>
<keyword evidence="6 10" id="KW-0067">ATP-binding</keyword>
<comment type="cofactor">
    <cofactor evidence="2">
        <name>Mg(2+)</name>
        <dbReference type="ChEBI" id="CHEBI:18420"/>
    </cofactor>
</comment>
<evidence type="ECO:0000256" key="4">
    <source>
        <dbReference type="ARBA" id="ARBA00022723"/>
    </source>
</evidence>
<dbReference type="PANTHER" id="PTHR21621">
    <property type="entry name" value="RIBOSOMAL PROTEIN S6 MODIFICATION PROTEIN"/>
    <property type="match status" value="1"/>
</dbReference>
<dbReference type="GO" id="GO:0016874">
    <property type="term" value="F:ligase activity"/>
    <property type="evidence" value="ECO:0007669"/>
    <property type="project" value="UniProtKB-KW"/>
</dbReference>
<evidence type="ECO:0000256" key="7">
    <source>
        <dbReference type="ARBA" id="ARBA00022842"/>
    </source>
</evidence>
<evidence type="ECO:0000313" key="13">
    <source>
        <dbReference type="Proteomes" id="UP001595616"/>
    </source>
</evidence>
<dbReference type="InterPro" id="IPR004666">
    <property type="entry name" value="Rp_bS6_RimK/Lys_biosynth_LsyX"/>
</dbReference>
<comment type="caution">
    <text evidence="12">The sequence shown here is derived from an EMBL/GenBank/DDBJ whole genome shotgun (WGS) entry which is preliminary data.</text>
</comment>
<dbReference type="InterPro" id="IPR013651">
    <property type="entry name" value="ATP-grasp_RimK-type"/>
</dbReference>
<keyword evidence="4" id="KW-0479">Metal-binding</keyword>
<evidence type="ECO:0000256" key="8">
    <source>
        <dbReference type="ARBA" id="ARBA00022917"/>
    </source>
</evidence>
<evidence type="ECO:0000256" key="9">
    <source>
        <dbReference type="ARBA" id="ARBA00023211"/>
    </source>
</evidence>
<keyword evidence="3 12" id="KW-0436">Ligase</keyword>
<dbReference type="Gene3D" id="3.30.470.20">
    <property type="entry name" value="ATP-grasp fold, B domain"/>
    <property type="match status" value="1"/>
</dbReference>
<evidence type="ECO:0000259" key="11">
    <source>
        <dbReference type="PROSITE" id="PS50975"/>
    </source>
</evidence>
<keyword evidence="7" id="KW-0460">Magnesium</keyword>
<keyword evidence="8" id="KW-0648">Protein biosynthesis</keyword>
<name>A0ABV7YY13_9BACT</name>
<dbReference type="Proteomes" id="UP001595616">
    <property type="component" value="Unassembled WGS sequence"/>
</dbReference>
<dbReference type="EMBL" id="JBHRYQ010000001">
    <property type="protein sequence ID" value="MFC3812208.1"/>
    <property type="molecule type" value="Genomic_DNA"/>
</dbReference>
<accession>A0ABV7YY13</accession>
<evidence type="ECO:0000256" key="6">
    <source>
        <dbReference type="ARBA" id="ARBA00022840"/>
    </source>
</evidence>
<dbReference type="NCBIfam" id="TIGR00768">
    <property type="entry name" value="rimK_fam"/>
    <property type="match status" value="1"/>
</dbReference>
<evidence type="ECO:0000256" key="10">
    <source>
        <dbReference type="PROSITE-ProRule" id="PRU00409"/>
    </source>
</evidence>
<dbReference type="RefSeq" id="WP_379839076.1">
    <property type="nucleotide sequence ID" value="NZ_JBHRYQ010000001.1"/>
</dbReference>
<sequence length="309" mass="34743">MTAWVIYRHSLSGLTEKDYEIHRLIDEAEKLNFRLEVFSPEQFEIIVNREDRKSILIDGQTIQLPDFVIPRLGAGTSYFALSVIRHFERLGVYVLNSSLAIDTVKDKLFTVQIMAENGFPIPNTILAKFPIDMSVLDKHFKFPLVVKSLSGSKGSGVFLCKEREMFEDLLALIQEANPKSNFILQEYISHSHGRDLRVLVLGGQVLCAMERKSQNDGFKANYSLGGTTHFYEVDKALEALVLQIASVLALDFSGIDLLFDQDGFKVCEVNSSPGFKGMELANERNIAKELLLFASKNSQSKIIAKEINT</sequence>
<dbReference type="InterPro" id="IPR041107">
    <property type="entry name" value="Rimk_N"/>
</dbReference>
<protein>
    <submittedName>
        <fullName evidence="12">RimK family alpha-L-glutamate ligase</fullName>
    </submittedName>
</protein>
<evidence type="ECO:0000256" key="3">
    <source>
        <dbReference type="ARBA" id="ARBA00022598"/>
    </source>
</evidence>